<dbReference type="SUPFAM" id="SSF56801">
    <property type="entry name" value="Acetyl-CoA synthetase-like"/>
    <property type="match status" value="1"/>
</dbReference>
<keyword evidence="2 8" id="KW-0436">Ligase</keyword>
<dbReference type="PANTHER" id="PTHR42921">
    <property type="entry name" value="ACETOACETYL-COA SYNTHETASE"/>
    <property type="match status" value="1"/>
</dbReference>
<dbReference type="InterPro" id="IPR032387">
    <property type="entry name" value="ACAS_N"/>
</dbReference>
<organism evidence="8 9">
    <name type="scientific">Ramlibacter aurantiacus</name>
    <dbReference type="NCBI Taxonomy" id="2801330"/>
    <lineage>
        <taxon>Bacteria</taxon>
        <taxon>Pseudomonadati</taxon>
        <taxon>Pseudomonadota</taxon>
        <taxon>Betaproteobacteria</taxon>
        <taxon>Burkholderiales</taxon>
        <taxon>Comamonadaceae</taxon>
        <taxon>Ramlibacter</taxon>
    </lineage>
</organism>
<comment type="caution">
    <text evidence="8">The sequence shown here is derived from an EMBL/GenBank/DDBJ whole genome shotgun (WGS) entry which is preliminary data.</text>
</comment>
<evidence type="ECO:0000256" key="5">
    <source>
        <dbReference type="SAM" id="MobiDB-lite"/>
    </source>
</evidence>
<dbReference type="NCBIfam" id="NF002937">
    <property type="entry name" value="PRK03584.1"/>
    <property type="match status" value="1"/>
</dbReference>
<gene>
    <name evidence="8" type="ORF">JI739_23980</name>
</gene>
<dbReference type="Pfam" id="PF16177">
    <property type="entry name" value="ACAS_N"/>
    <property type="match status" value="1"/>
</dbReference>
<dbReference type="AlphaFoldDB" id="A0A936ZM60"/>
<dbReference type="InterPro" id="IPR020845">
    <property type="entry name" value="AMP-binding_CS"/>
</dbReference>
<evidence type="ECO:0000259" key="6">
    <source>
        <dbReference type="Pfam" id="PF00501"/>
    </source>
</evidence>
<evidence type="ECO:0000256" key="2">
    <source>
        <dbReference type="ARBA" id="ARBA00022598"/>
    </source>
</evidence>
<dbReference type="InterPro" id="IPR042099">
    <property type="entry name" value="ANL_N_sf"/>
</dbReference>
<dbReference type="GO" id="GO:0005524">
    <property type="term" value="F:ATP binding"/>
    <property type="evidence" value="ECO:0007669"/>
    <property type="project" value="UniProtKB-KW"/>
</dbReference>
<dbReference type="PANTHER" id="PTHR42921:SF1">
    <property type="entry name" value="ACETOACETYL-COA SYNTHETASE"/>
    <property type="match status" value="1"/>
</dbReference>
<feature type="domain" description="Acetyl-coenzyme A synthetase N-terminal" evidence="7">
    <location>
        <begin position="47"/>
        <end position="102"/>
    </location>
</feature>
<dbReference type="Pfam" id="PF00501">
    <property type="entry name" value="AMP-binding"/>
    <property type="match status" value="1"/>
</dbReference>
<evidence type="ECO:0000313" key="8">
    <source>
        <dbReference type="EMBL" id="MBL0423417.1"/>
    </source>
</evidence>
<feature type="region of interest" description="Disordered" evidence="5">
    <location>
        <begin position="665"/>
        <end position="686"/>
    </location>
</feature>
<dbReference type="Gene3D" id="3.40.50.12780">
    <property type="entry name" value="N-terminal domain of ligase-like"/>
    <property type="match status" value="1"/>
</dbReference>
<dbReference type="GO" id="GO:0030729">
    <property type="term" value="F:acetoacetate-CoA ligase activity"/>
    <property type="evidence" value="ECO:0007669"/>
    <property type="project" value="UniProtKB-EC"/>
</dbReference>
<dbReference type="EMBL" id="JAEQNA010000016">
    <property type="protein sequence ID" value="MBL0423417.1"/>
    <property type="molecule type" value="Genomic_DNA"/>
</dbReference>
<reference evidence="8" key="1">
    <citation type="submission" date="2021-01" db="EMBL/GenBank/DDBJ databases">
        <title>Ramlibacter sp. strain AW1 16S ribosomal RNA gene Genome sequencing and assembly.</title>
        <authorList>
            <person name="Kang M."/>
        </authorList>
    </citation>
    <scope>NUCLEOTIDE SEQUENCE</scope>
    <source>
        <strain evidence="8">AW1</strain>
    </source>
</reference>
<evidence type="ECO:0000256" key="4">
    <source>
        <dbReference type="ARBA" id="ARBA00022840"/>
    </source>
</evidence>
<dbReference type="EC" id="6.2.1.16" evidence="8"/>
<keyword evidence="4" id="KW-0067">ATP-binding</keyword>
<evidence type="ECO:0000256" key="3">
    <source>
        <dbReference type="ARBA" id="ARBA00022741"/>
    </source>
</evidence>
<feature type="domain" description="AMP-dependent synthetase/ligase" evidence="6">
    <location>
        <begin position="107"/>
        <end position="480"/>
    </location>
</feature>
<keyword evidence="9" id="KW-1185">Reference proteome</keyword>
<comment type="similarity">
    <text evidence="1">Belongs to the ATP-dependent AMP-binding enzyme family.</text>
</comment>
<dbReference type="Gene3D" id="3.30.300.30">
    <property type="match status" value="1"/>
</dbReference>
<accession>A0A936ZM60</accession>
<evidence type="ECO:0000313" key="9">
    <source>
        <dbReference type="Proteomes" id="UP000613011"/>
    </source>
</evidence>
<proteinExistence type="inferred from homology"/>
<dbReference type="InterPro" id="IPR005914">
    <property type="entry name" value="Acac_CoA_synth"/>
</dbReference>
<name>A0A936ZM60_9BURK</name>
<dbReference type="GO" id="GO:0006629">
    <property type="term" value="P:lipid metabolic process"/>
    <property type="evidence" value="ECO:0007669"/>
    <property type="project" value="InterPro"/>
</dbReference>
<dbReference type="PROSITE" id="PS00455">
    <property type="entry name" value="AMP_BINDING"/>
    <property type="match status" value="1"/>
</dbReference>
<dbReference type="Proteomes" id="UP000613011">
    <property type="component" value="Unassembled WGS sequence"/>
</dbReference>
<dbReference type="InterPro" id="IPR000873">
    <property type="entry name" value="AMP-dep_synth/lig_dom"/>
</dbReference>
<keyword evidence="3" id="KW-0547">Nucleotide-binding</keyword>
<sequence length="686" mass="75830">MPTASAQLPLQEGDVLWRPSPAQLAATRMSQYQTWLAQNTGREFSDYSALWRWSVDELETFWQSIWEFFDVQADGGMEPVLTTRSMPGAQWYPKARLNYAEHVFRQANADRPALICRAEDEPRREISWAELASTTGAMAEFLRRAGVRAGDRVAAYLPNRDEAVIAFLACASIGAVWSSCSPDMGPTVVLDRLRQIEPKLLIVTDSYRYAGKLHDRVEVVEQLLAQLPSVRAVIHVDGPLASTRPVTWNNCIAWNDCLARQCELVFDRVPFSHPLWIVYSSGTTGLPKAMVHGHGGIVLTHLKTLGLQHDLREGERLLFLGSTGWIVWNLQAGALLAGATAVLYDGHPSYPNADALWRVIDQEHVTLFGCGAAYLTNCMKQGLRPGEVVALESLRSINSTGSPLPLDCYAWVYQAVKQDVWLASVSGGTDIASGFVACAPMLPVTAGELQCAELGVAAYAYDEAGQAVLDRVGELVITQPMPSMPLFFWNDPKGARYRESYFGVYPGIWRHGDWIRFTPRGTAVIYGRSDSTINRFGIRMGTAEIYGVVEALPEICDSLVVDLEYLGRPSFLPLFVVLSPDCTLEPGLKARIKEEIRNKASARHVPDEIYEVDEIPRTLTGKKLEVPVRKLLLGVPLDSVASQDSMANPASLAYFVKFAAGLQRSDRESSRQGETQPRKAPELGQS</sequence>
<dbReference type="NCBIfam" id="TIGR01217">
    <property type="entry name" value="ac_ac_CoA_syn"/>
    <property type="match status" value="1"/>
</dbReference>
<evidence type="ECO:0000259" key="7">
    <source>
        <dbReference type="Pfam" id="PF16177"/>
    </source>
</evidence>
<evidence type="ECO:0000256" key="1">
    <source>
        <dbReference type="ARBA" id="ARBA00006432"/>
    </source>
</evidence>
<dbReference type="InterPro" id="IPR045851">
    <property type="entry name" value="AMP-bd_C_sf"/>
</dbReference>
<protein>
    <submittedName>
        <fullName evidence="8">Acetoacetate--CoA ligase</fullName>
        <ecNumber evidence="8">6.2.1.16</ecNumber>
    </submittedName>
</protein>